<dbReference type="EMBL" id="CP064760">
    <property type="protein sequence ID" value="QPE05945.1"/>
    <property type="molecule type" value="Genomic_DNA"/>
</dbReference>
<feature type="transmembrane region" description="Helical" evidence="1">
    <location>
        <begin position="236"/>
        <end position="257"/>
    </location>
</feature>
<feature type="transmembrane region" description="Helical" evidence="1">
    <location>
        <begin position="187"/>
        <end position="216"/>
    </location>
</feature>
<feature type="transmembrane region" description="Helical" evidence="1">
    <location>
        <begin position="103"/>
        <end position="124"/>
    </location>
</feature>
<name>A0A7S8MZE2_9MICO</name>
<feature type="domain" description="DUF1206" evidence="2">
    <location>
        <begin position="193"/>
        <end position="261"/>
    </location>
</feature>
<keyword evidence="1" id="KW-1133">Transmembrane helix</keyword>
<dbReference type="Proteomes" id="UP000594480">
    <property type="component" value="Chromosome"/>
</dbReference>
<feature type="transmembrane region" description="Helical" evidence="1">
    <location>
        <begin position="21"/>
        <end position="42"/>
    </location>
</feature>
<keyword evidence="4" id="KW-1185">Reference proteome</keyword>
<keyword evidence="1" id="KW-0812">Transmembrane</keyword>
<sequence>MKDAARAAESNPAVRALARGGYAATGLVHLLLGGLVVAVALGGASGQTSQSGAMEALAGAPFGVVLVWIVAALLAALGAYQLVNGVVVRESDAAARWRARLSAWGRAIVYLALAGLAASIAVGARPQSDDSAEEASRGVLSIPGGGILLGAVGLGILVAGVSYAVIGVRRDFRKKMTLPAGVLGTTVTALGVIGYVAKGLALGVVGILVGIAAVTVDAETAGGLDAAIQSLLDLPAGPAIVMGVGAGFAAYGVFCFFRVRYADL</sequence>
<dbReference type="Pfam" id="PF06724">
    <property type="entry name" value="DUF1206"/>
    <property type="match status" value="3"/>
</dbReference>
<dbReference type="InterPro" id="IPR009597">
    <property type="entry name" value="DUF1206"/>
</dbReference>
<reference evidence="3 4" key="1">
    <citation type="submission" date="2020-11" db="EMBL/GenBank/DDBJ databases">
        <title>Amino acid is mineralized and recycled by bacteria in oceanic microbiome.</title>
        <authorList>
            <person name="Zheng L.Y."/>
        </authorList>
    </citation>
    <scope>NUCLEOTIDE SEQUENCE [LARGE SCALE GENOMIC DNA]</scope>
    <source>
        <strain evidence="3 4">A32-1</strain>
    </source>
</reference>
<evidence type="ECO:0000313" key="3">
    <source>
        <dbReference type="EMBL" id="QPE05945.1"/>
    </source>
</evidence>
<evidence type="ECO:0000313" key="4">
    <source>
        <dbReference type="Proteomes" id="UP000594480"/>
    </source>
</evidence>
<feature type="domain" description="DUF1206" evidence="2">
    <location>
        <begin position="103"/>
        <end position="169"/>
    </location>
</feature>
<gene>
    <name evidence="3" type="ORF">IT882_04680</name>
</gene>
<proteinExistence type="predicted"/>
<feature type="transmembrane region" description="Helical" evidence="1">
    <location>
        <begin position="144"/>
        <end position="166"/>
    </location>
</feature>
<keyword evidence="1" id="KW-0472">Membrane</keyword>
<dbReference type="AlphaFoldDB" id="A0A7S8MZE2"/>
<accession>A0A7S8MZE2</accession>
<dbReference type="KEGG" id="msf:IT882_04680"/>
<organism evidence="3 4">
    <name type="scientific">Microbacterium schleiferi</name>
    <dbReference type="NCBI Taxonomy" id="69362"/>
    <lineage>
        <taxon>Bacteria</taxon>
        <taxon>Bacillati</taxon>
        <taxon>Actinomycetota</taxon>
        <taxon>Actinomycetes</taxon>
        <taxon>Micrococcales</taxon>
        <taxon>Microbacteriaceae</taxon>
        <taxon>Microbacterium</taxon>
    </lineage>
</organism>
<protein>
    <submittedName>
        <fullName evidence="3">DUF1206 domain-containing protein</fullName>
    </submittedName>
</protein>
<evidence type="ECO:0000256" key="1">
    <source>
        <dbReference type="SAM" id="Phobius"/>
    </source>
</evidence>
<feature type="domain" description="DUF1206" evidence="2">
    <location>
        <begin position="21"/>
        <end position="86"/>
    </location>
</feature>
<feature type="transmembrane region" description="Helical" evidence="1">
    <location>
        <begin position="62"/>
        <end position="83"/>
    </location>
</feature>
<evidence type="ECO:0000259" key="2">
    <source>
        <dbReference type="Pfam" id="PF06724"/>
    </source>
</evidence>